<evidence type="ECO:0000313" key="2">
    <source>
        <dbReference type="EMBL" id="CUE73111.1"/>
    </source>
</evidence>
<evidence type="ECO:0000256" key="1">
    <source>
        <dbReference type="SAM" id="Coils"/>
    </source>
</evidence>
<accession>A0A0S4IPC8</accession>
<keyword evidence="3" id="KW-1185">Reference proteome</keyword>
<reference evidence="3" key="1">
    <citation type="submission" date="2015-09" db="EMBL/GenBank/DDBJ databases">
        <authorList>
            <consortium name="Pathogen Informatics"/>
        </authorList>
    </citation>
    <scope>NUCLEOTIDE SEQUENCE [LARGE SCALE GENOMIC DNA]</scope>
    <source>
        <strain evidence="3">Lake Konstanz</strain>
    </source>
</reference>
<evidence type="ECO:0000313" key="3">
    <source>
        <dbReference type="Proteomes" id="UP000051952"/>
    </source>
</evidence>
<dbReference type="AlphaFoldDB" id="A0A0S4IPC8"/>
<feature type="coiled-coil region" evidence="1">
    <location>
        <begin position="21"/>
        <end position="80"/>
    </location>
</feature>
<gene>
    <name evidence="2" type="ORF">BSAL_54825</name>
</gene>
<sequence>EQEKHTNDKCSGMYRMYKSGQAQLVARIVQHEETIEELKTELNEARLALETTKAEKDAELAEKTKKINEQKQKMEEMAIAFGIKLKETLEQMSAHIHGAGRSDGR</sequence>
<feature type="non-terminal residue" evidence="2">
    <location>
        <position position="1"/>
    </location>
</feature>
<proteinExistence type="predicted"/>
<protein>
    <submittedName>
        <fullName evidence="2">Uncharacterized protein</fullName>
    </submittedName>
</protein>
<dbReference type="EMBL" id="CYKH01000144">
    <property type="protein sequence ID" value="CUE73111.1"/>
    <property type="molecule type" value="Genomic_DNA"/>
</dbReference>
<keyword evidence="1" id="KW-0175">Coiled coil</keyword>
<dbReference type="OrthoDB" id="10264405at2759"/>
<name>A0A0S4IPC8_BODSA</name>
<organism evidence="2 3">
    <name type="scientific">Bodo saltans</name>
    <name type="common">Flagellated protozoan</name>
    <dbReference type="NCBI Taxonomy" id="75058"/>
    <lineage>
        <taxon>Eukaryota</taxon>
        <taxon>Discoba</taxon>
        <taxon>Euglenozoa</taxon>
        <taxon>Kinetoplastea</taxon>
        <taxon>Metakinetoplastina</taxon>
        <taxon>Eubodonida</taxon>
        <taxon>Bodonidae</taxon>
        <taxon>Bodo</taxon>
    </lineage>
</organism>
<dbReference type="Proteomes" id="UP000051952">
    <property type="component" value="Unassembled WGS sequence"/>
</dbReference>
<dbReference type="VEuPathDB" id="TriTrypDB:BSAL_54825"/>